<dbReference type="SUPFAM" id="SSF53254">
    <property type="entry name" value="Phosphoglycerate mutase-like"/>
    <property type="match status" value="1"/>
</dbReference>
<evidence type="ECO:0000256" key="10">
    <source>
        <dbReference type="ARBA" id="ARBA00043668"/>
    </source>
</evidence>
<dbReference type="EMBL" id="KB097667">
    <property type="protein sequence ID" value="ESN92087.1"/>
    <property type="molecule type" value="Genomic_DNA"/>
</dbReference>
<dbReference type="OrthoDB" id="6509975at2759"/>
<feature type="signal peptide" evidence="14">
    <location>
        <begin position="1"/>
        <end position="19"/>
    </location>
</feature>
<dbReference type="Gene3D" id="3.40.50.1240">
    <property type="entry name" value="Phosphoglycerate mutase-like"/>
    <property type="match status" value="2"/>
</dbReference>
<evidence type="ECO:0000313" key="17">
    <source>
        <dbReference type="Proteomes" id="UP000015101"/>
    </source>
</evidence>
<name>T1FH88_HELRO</name>
<comment type="catalytic activity">
    <reaction evidence="11">
        <text>1D-myo-inositol 1,2,4,5,6-pentakisphosphate + H2O = 1D-myo-inositol 1,2,5,6-tetrakisphosphate + phosphate</text>
        <dbReference type="Rhea" id="RHEA:77115"/>
        <dbReference type="ChEBI" id="CHEBI:15377"/>
        <dbReference type="ChEBI" id="CHEBI:43474"/>
        <dbReference type="ChEBI" id="CHEBI:57798"/>
        <dbReference type="ChEBI" id="CHEBI:195535"/>
        <dbReference type="EC" id="3.1.3.62"/>
    </reaction>
    <physiologicalReaction direction="left-to-right" evidence="11">
        <dbReference type="Rhea" id="RHEA:77116"/>
    </physiologicalReaction>
</comment>
<organism evidence="16 17">
    <name type="scientific">Helobdella robusta</name>
    <name type="common">Californian leech</name>
    <dbReference type="NCBI Taxonomy" id="6412"/>
    <lineage>
        <taxon>Eukaryota</taxon>
        <taxon>Metazoa</taxon>
        <taxon>Spiralia</taxon>
        <taxon>Lophotrochozoa</taxon>
        <taxon>Annelida</taxon>
        <taxon>Clitellata</taxon>
        <taxon>Hirudinea</taxon>
        <taxon>Rhynchobdellida</taxon>
        <taxon>Glossiphoniidae</taxon>
        <taxon>Helobdella</taxon>
    </lineage>
</organism>
<sequence>MSNEISIFILFIFCGQLHLSEENLYRLGTKTHYNLSHEIDKHDKFTQLAPGDNFLPSDKFLHMYGNFRHGSRYPGKKDVVNGLNITEKLKNLNFPSDKYQEMHYVIQDMKNTEHSKLSPSGKQEHRDIGRKYGGIFKDLNFGKIDPSNTVFGHSNVSRAMESMEGFMETFLPVVDPKSKNNAYKRENKRSLLRFFEFCTEYINTVKNNKTMGEEKNTFMNNNREKLLSYIKEKAYWEKGPGVKINYAMSCGVIKEIFGIYDEILAKKSKEIARFYFSHAETLIPLLNIIGLFRGDPPLKHNTFEANKNREFKTTRVSPFATNFVFVLMEREKTAYIRLYFKGEPYQFSFCKSSICEYSKNPSDRRNNYVEHGTLKFLNMICCLGIISYILI</sequence>
<dbReference type="PANTHER" id="PTHR20963:SF8">
    <property type="entry name" value="MULTIPLE INOSITOL POLYPHOSPHATE PHOSPHATASE 1"/>
    <property type="match status" value="1"/>
</dbReference>
<evidence type="ECO:0000256" key="14">
    <source>
        <dbReference type="SAM" id="SignalP"/>
    </source>
</evidence>
<dbReference type="InterPro" id="IPR029033">
    <property type="entry name" value="His_PPase_superfam"/>
</dbReference>
<feature type="chain" id="PRO_5010980682" description="Multiple inositol polyphosphate phosphatase 1" evidence="14">
    <location>
        <begin position="20"/>
        <end position="391"/>
    </location>
</feature>
<evidence type="ECO:0000256" key="6">
    <source>
        <dbReference type="ARBA" id="ARBA00022729"/>
    </source>
</evidence>
<evidence type="ECO:0000256" key="9">
    <source>
        <dbReference type="ARBA" id="ARBA00031642"/>
    </source>
</evidence>
<dbReference type="CTD" id="20208187"/>
<dbReference type="KEGG" id="hro:HELRODRAFT_181703"/>
<comment type="catalytic activity">
    <reaction evidence="12">
        <text>1D-myo-inositol hexakisphosphate + H2O = 1D-myo-inositol 1,2,4,5,6-pentakisphosphate + phosphate</text>
        <dbReference type="Rhea" id="RHEA:16989"/>
        <dbReference type="ChEBI" id="CHEBI:15377"/>
        <dbReference type="ChEBI" id="CHEBI:43474"/>
        <dbReference type="ChEBI" id="CHEBI:57798"/>
        <dbReference type="ChEBI" id="CHEBI:58130"/>
        <dbReference type="EC" id="3.1.3.62"/>
    </reaction>
    <physiologicalReaction direction="left-to-right" evidence="12">
        <dbReference type="Rhea" id="RHEA:16990"/>
    </physiologicalReaction>
</comment>
<dbReference type="Proteomes" id="UP000015101">
    <property type="component" value="Unassembled WGS sequence"/>
</dbReference>
<dbReference type="GeneID" id="20208187"/>
<evidence type="ECO:0000256" key="7">
    <source>
        <dbReference type="ARBA" id="ARBA00022801"/>
    </source>
</evidence>
<dbReference type="RefSeq" id="XP_009029749.1">
    <property type="nucleotide sequence ID" value="XM_009031501.1"/>
</dbReference>
<evidence type="ECO:0000256" key="12">
    <source>
        <dbReference type="ARBA" id="ARBA00043691"/>
    </source>
</evidence>
<dbReference type="Pfam" id="PF00328">
    <property type="entry name" value="His_Phos_2"/>
    <property type="match status" value="2"/>
</dbReference>
<evidence type="ECO:0000256" key="8">
    <source>
        <dbReference type="ARBA" id="ARBA00023136"/>
    </source>
</evidence>
<evidence type="ECO:0000256" key="4">
    <source>
        <dbReference type="ARBA" id="ARBA00013040"/>
    </source>
</evidence>
<dbReference type="GO" id="GO:0052745">
    <property type="term" value="F:inositol phosphate phosphatase activity"/>
    <property type="evidence" value="ECO:0000318"/>
    <property type="project" value="GO_Central"/>
</dbReference>
<reference evidence="16" key="3">
    <citation type="submission" date="2015-06" db="UniProtKB">
        <authorList>
            <consortium name="EnsemblMetazoa"/>
        </authorList>
    </citation>
    <scope>IDENTIFICATION</scope>
</reference>
<dbReference type="EMBL" id="AMQM01007781">
    <property type="status" value="NOT_ANNOTATED_CDS"/>
    <property type="molecule type" value="Genomic_DNA"/>
</dbReference>
<evidence type="ECO:0000256" key="13">
    <source>
        <dbReference type="ARBA" id="ARBA00043832"/>
    </source>
</evidence>
<proteinExistence type="inferred from homology"/>
<dbReference type="InterPro" id="IPR000560">
    <property type="entry name" value="His_Pase_clade-2"/>
</dbReference>
<dbReference type="PANTHER" id="PTHR20963">
    <property type="entry name" value="MULTIPLE INOSITOL POLYPHOSPHATE PHOSPHATASE-RELATED"/>
    <property type="match status" value="1"/>
</dbReference>
<gene>
    <name evidence="16" type="primary">20208187</name>
    <name evidence="15" type="ORF">HELRODRAFT_181703</name>
</gene>
<evidence type="ECO:0000313" key="15">
    <source>
        <dbReference type="EMBL" id="ESN92087.1"/>
    </source>
</evidence>
<keyword evidence="7" id="KW-0378">Hydrolase</keyword>
<keyword evidence="8" id="KW-0472">Membrane</keyword>
<keyword evidence="17" id="KW-1185">Reference proteome</keyword>
<evidence type="ECO:0000256" key="2">
    <source>
        <dbReference type="ARBA" id="ARBA00008422"/>
    </source>
</evidence>
<dbReference type="GO" id="GO:0034417">
    <property type="term" value="F:bisphosphoglycerate 3-phosphatase activity"/>
    <property type="evidence" value="ECO:0007669"/>
    <property type="project" value="UniProtKB-EC"/>
</dbReference>
<dbReference type="STRING" id="6412.T1FH88"/>
<dbReference type="EC" id="3.1.3.62" evidence="4"/>
<comment type="subcellular location">
    <subcellularLocation>
        <location evidence="1">Membrane</location>
    </subcellularLocation>
</comment>
<reference evidence="15 17" key="2">
    <citation type="journal article" date="2013" name="Nature">
        <title>Insights into bilaterian evolution from three spiralian genomes.</title>
        <authorList>
            <person name="Simakov O."/>
            <person name="Marletaz F."/>
            <person name="Cho S.J."/>
            <person name="Edsinger-Gonzales E."/>
            <person name="Havlak P."/>
            <person name="Hellsten U."/>
            <person name="Kuo D.H."/>
            <person name="Larsson T."/>
            <person name="Lv J."/>
            <person name="Arendt D."/>
            <person name="Savage R."/>
            <person name="Osoegawa K."/>
            <person name="de Jong P."/>
            <person name="Grimwood J."/>
            <person name="Chapman J.A."/>
            <person name="Shapiro H."/>
            <person name="Aerts A."/>
            <person name="Otillar R.P."/>
            <person name="Terry A.Y."/>
            <person name="Boore J.L."/>
            <person name="Grigoriev I.V."/>
            <person name="Lindberg D.R."/>
            <person name="Seaver E.C."/>
            <person name="Weisblat D.A."/>
            <person name="Putnam N.H."/>
            <person name="Rokhsar D.S."/>
        </authorList>
    </citation>
    <scope>NUCLEOTIDE SEQUENCE</scope>
</reference>
<dbReference type="GO" id="GO:0003993">
    <property type="term" value="F:acid phosphatase activity"/>
    <property type="evidence" value="ECO:0000318"/>
    <property type="project" value="GO_Central"/>
</dbReference>
<evidence type="ECO:0000313" key="16">
    <source>
        <dbReference type="EnsemblMetazoa" id="HelroP181703"/>
    </source>
</evidence>
<comment type="catalytic activity">
    <reaction evidence="10">
        <text>1D-myo-inositol 1,2,5,6-tetrakisphosphate + H2O = 1D-myo-inositol 1,2,6-trisphosphate + phosphate</text>
        <dbReference type="Rhea" id="RHEA:77119"/>
        <dbReference type="ChEBI" id="CHEBI:15377"/>
        <dbReference type="ChEBI" id="CHEBI:43474"/>
        <dbReference type="ChEBI" id="CHEBI:195535"/>
        <dbReference type="ChEBI" id="CHEBI:195537"/>
        <dbReference type="EC" id="3.1.3.62"/>
    </reaction>
    <physiologicalReaction direction="left-to-right" evidence="10">
        <dbReference type="Rhea" id="RHEA:77120"/>
    </physiologicalReaction>
</comment>
<keyword evidence="6 14" id="KW-0732">Signal</keyword>
<dbReference type="EnsemblMetazoa" id="HelroT181703">
    <property type="protein sequence ID" value="HelroP181703"/>
    <property type="gene ID" value="HelroG181703"/>
</dbReference>
<dbReference type="AlphaFoldDB" id="T1FH88"/>
<dbReference type="EC" id="3.1.3.80" evidence="3"/>
<dbReference type="eggNOG" id="KOG1382">
    <property type="taxonomic scope" value="Eukaryota"/>
</dbReference>
<dbReference type="CDD" id="cd07061">
    <property type="entry name" value="HP_HAP_like"/>
    <property type="match status" value="1"/>
</dbReference>
<comment type="similarity">
    <text evidence="2">Belongs to the histidine acid phosphatase family. MINPP1 subfamily.</text>
</comment>
<dbReference type="InParanoid" id="T1FH88"/>
<dbReference type="HOGENOM" id="CLU_029165_0_0_1"/>
<comment type="catalytic activity">
    <reaction evidence="13">
        <text>(2R)-2,3-bisphosphoglycerate + H2O = (2R)-2-phosphoglycerate + phosphate</text>
        <dbReference type="Rhea" id="RHEA:27381"/>
        <dbReference type="ChEBI" id="CHEBI:15377"/>
        <dbReference type="ChEBI" id="CHEBI:43474"/>
        <dbReference type="ChEBI" id="CHEBI:58248"/>
        <dbReference type="ChEBI" id="CHEBI:58289"/>
        <dbReference type="EC" id="3.1.3.80"/>
    </reaction>
    <physiologicalReaction direction="left-to-right" evidence="13">
        <dbReference type="Rhea" id="RHEA:27382"/>
    </physiologicalReaction>
</comment>
<evidence type="ECO:0000256" key="3">
    <source>
        <dbReference type="ARBA" id="ARBA00012976"/>
    </source>
</evidence>
<evidence type="ECO:0000256" key="11">
    <source>
        <dbReference type="ARBA" id="ARBA00043671"/>
    </source>
</evidence>
<reference evidence="17" key="1">
    <citation type="submission" date="2012-12" db="EMBL/GenBank/DDBJ databases">
        <authorList>
            <person name="Hellsten U."/>
            <person name="Grimwood J."/>
            <person name="Chapman J.A."/>
            <person name="Shapiro H."/>
            <person name="Aerts A."/>
            <person name="Otillar R.P."/>
            <person name="Terry A.Y."/>
            <person name="Boore J.L."/>
            <person name="Simakov O."/>
            <person name="Marletaz F."/>
            <person name="Cho S.-J."/>
            <person name="Edsinger-Gonzales E."/>
            <person name="Havlak P."/>
            <person name="Kuo D.-H."/>
            <person name="Larsson T."/>
            <person name="Lv J."/>
            <person name="Arendt D."/>
            <person name="Savage R."/>
            <person name="Osoegawa K."/>
            <person name="de Jong P."/>
            <person name="Lindberg D.R."/>
            <person name="Seaver E.C."/>
            <person name="Weisblat D.A."/>
            <person name="Putnam N.H."/>
            <person name="Grigoriev I.V."/>
            <person name="Rokhsar D.S."/>
        </authorList>
    </citation>
    <scope>NUCLEOTIDE SEQUENCE</scope>
</reference>
<protein>
    <recommendedName>
        <fullName evidence="5">Multiple inositol polyphosphate phosphatase 1</fullName>
        <ecNumber evidence="4">3.1.3.62</ecNumber>
        <ecNumber evidence="3">3.1.3.80</ecNumber>
    </recommendedName>
    <alternativeName>
        <fullName evidence="9">2,3-bisphosphoglycerate 3-phosphatase</fullName>
    </alternativeName>
</protein>
<dbReference type="GO" id="GO:0016020">
    <property type="term" value="C:membrane"/>
    <property type="evidence" value="ECO:0007669"/>
    <property type="project" value="UniProtKB-SubCell"/>
</dbReference>
<evidence type="ECO:0000256" key="5">
    <source>
        <dbReference type="ARBA" id="ARBA00018097"/>
    </source>
</evidence>
<dbReference type="OMA" id="FCTEYIN"/>
<evidence type="ECO:0000256" key="1">
    <source>
        <dbReference type="ARBA" id="ARBA00004370"/>
    </source>
</evidence>
<accession>T1FH88</accession>